<dbReference type="GO" id="GO:0004497">
    <property type="term" value="F:monooxygenase activity"/>
    <property type="evidence" value="ECO:0007669"/>
    <property type="project" value="UniProtKB-KW"/>
</dbReference>
<dbReference type="PROSITE" id="PS51725">
    <property type="entry name" value="ABM"/>
    <property type="match status" value="1"/>
</dbReference>
<dbReference type="InterPro" id="IPR007138">
    <property type="entry name" value="ABM_dom"/>
</dbReference>
<evidence type="ECO:0000259" key="1">
    <source>
        <dbReference type="PROSITE" id="PS51725"/>
    </source>
</evidence>
<protein>
    <submittedName>
        <fullName evidence="2">Antibiotic biosynthesis monooxygenase</fullName>
    </submittedName>
</protein>
<dbReference type="Gene3D" id="3.30.70.100">
    <property type="match status" value="1"/>
</dbReference>
<gene>
    <name evidence="2" type="ORF">N8K70_05335</name>
</gene>
<dbReference type="Proteomes" id="UP001305498">
    <property type="component" value="Chromosome"/>
</dbReference>
<dbReference type="EMBL" id="CP118157">
    <property type="protein sequence ID" value="WOF24097.1"/>
    <property type="molecule type" value="Genomic_DNA"/>
</dbReference>
<dbReference type="AlphaFoldDB" id="A0AA97FMF0"/>
<dbReference type="Pfam" id="PF03992">
    <property type="entry name" value="ABM"/>
    <property type="match status" value="1"/>
</dbReference>
<accession>A0AA97FMF0</accession>
<sequence>MSDPVTFINVIDVDPPRQQEVIDILNEGTERVISTRPGFISVTILASADKRRVVNIARWASADDVRATQADPVAAEYATRTAAIASPGPGIYAIVSEFTAS</sequence>
<dbReference type="KEGG" id="mbet:N8K70_05335"/>
<proteinExistence type="predicted"/>
<evidence type="ECO:0000313" key="2">
    <source>
        <dbReference type="EMBL" id="WOF24097.1"/>
    </source>
</evidence>
<keyword evidence="3" id="KW-1185">Reference proteome</keyword>
<keyword evidence="2" id="KW-0560">Oxidoreductase</keyword>
<dbReference type="SUPFAM" id="SSF54909">
    <property type="entry name" value="Dimeric alpha+beta barrel"/>
    <property type="match status" value="1"/>
</dbReference>
<feature type="domain" description="ABM" evidence="1">
    <location>
        <begin position="5"/>
        <end position="95"/>
    </location>
</feature>
<dbReference type="RefSeq" id="WP_317140571.1">
    <property type="nucleotide sequence ID" value="NZ_CP118157.1"/>
</dbReference>
<dbReference type="InterPro" id="IPR011008">
    <property type="entry name" value="Dimeric_a/b-barrel"/>
</dbReference>
<organism evidence="2 3">
    <name type="scientific">Microbacterium betulae</name>
    <dbReference type="NCBI Taxonomy" id="2981139"/>
    <lineage>
        <taxon>Bacteria</taxon>
        <taxon>Bacillati</taxon>
        <taxon>Actinomycetota</taxon>
        <taxon>Actinomycetes</taxon>
        <taxon>Micrococcales</taxon>
        <taxon>Microbacteriaceae</taxon>
        <taxon>Microbacterium</taxon>
    </lineage>
</organism>
<name>A0AA97FMF0_9MICO</name>
<keyword evidence="2" id="KW-0503">Monooxygenase</keyword>
<evidence type="ECO:0000313" key="3">
    <source>
        <dbReference type="Proteomes" id="UP001305498"/>
    </source>
</evidence>
<reference evidence="2 3" key="1">
    <citation type="submission" date="2023-02" db="EMBL/GenBank/DDBJ databases">
        <title>Microbacterium betulae sp. nov., isolated from birch wood.</title>
        <authorList>
            <person name="Pasciak M."/>
            <person name="Pawlik K.J."/>
            <person name="Martynowski D."/>
            <person name="Laczmanski L."/>
            <person name="Ciekot J."/>
            <person name="Szponar B."/>
            <person name="Wojcik-Fatla A."/>
            <person name="Mackiewicz B."/>
            <person name="Farian E."/>
            <person name="Cholewa G."/>
            <person name="Cholewa A."/>
            <person name="Dutkiewicz J."/>
        </authorList>
    </citation>
    <scope>NUCLEOTIDE SEQUENCE [LARGE SCALE GENOMIC DNA]</scope>
    <source>
        <strain evidence="2 3">AB</strain>
    </source>
</reference>